<accession>A0A0J8RDQ6</accession>
<name>A0A0J8RDQ6_COCIT</name>
<dbReference type="Proteomes" id="UP000054563">
    <property type="component" value="Unassembled WGS sequence"/>
</dbReference>
<dbReference type="AlphaFoldDB" id="A0A0J8RDQ6"/>
<protein>
    <submittedName>
        <fullName evidence="2">Uncharacterized protein</fullName>
    </submittedName>
</protein>
<evidence type="ECO:0000256" key="1">
    <source>
        <dbReference type="SAM" id="MobiDB-lite"/>
    </source>
</evidence>
<feature type="compositionally biased region" description="Polar residues" evidence="1">
    <location>
        <begin position="119"/>
        <end position="130"/>
    </location>
</feature>
<proteinExistence type="predicted"/>
<organism evidence="2 3">
    <name type="scientific">Coccidioides immitis H538.4</name>
    <dbReference type="NCBI Taxonomy" id="396776"/>
    <lineage>
        <taxon>Eukaryota</taxon>
        <taxon>Fungi</taxon>
        <taxon>Dikarya</taxon>
        <taxon>Ascomycota</taxon>
        <taxon>Pezizomycotina</taxon>
        <taxon>Eurotiomycetes</taxon>
        <taxon>Eurotiomycetidae</taxon>
        <taxon>Onygenales</taxon>
        <taxon>Onygenaceae</taxon>
        <taxon>Coccidioides</taxon>
    </lineage>
</organism>
<reference evidence="3" key="1">
    <citation type="journal article" date="2010" name="Genome Res.">
        <title>Population genomic sequencing of Coccidioides fungi reveals recent hybridization and transposon control.</title>
        <authorList>
            <person name="Neafsey D.E."/>
            <person name="Barker B.M."/>
            <person name="Sharpton T.J."/>
            <person name="Stajich J.E."/>
            <person name="Park D.J."/>
            <person name="Whiston E."/>
            <person name="Hung C.-Y."/>
            <person name="McMahan C."/>
            <person name="White J."/>
            <person name="Sykes S."/>
            <person name="Heiman D."/>
            <person name="Young S."/>
            <person name="Zeng Q."/>
            <person name="Abouelleil A."/>
            <person name="Aftuck L."/>
            <person name="Bessette D."/>
            <person name="Brown A."/>
            <person name="FitzGerald M."/>
            <person name="Lui A."/>
            <person name="Macdonald J.P."/>
            <person name="Priest M."/>
            <person name="Orbach M.J."/>
            <person name="Galgiani J.N."/>
            <person name="Kirkland T.N."/>
            <person name="Cole G.T."/>
            <person name="Birren B.W."/>
            <person name="Henn M.R."/>
            <person name="Taylor J.W."/>
            <person name="Rounsley S.D."/>
        </authorList>
    </citation>
    <scope>NUCLEOTIDE SEQUENCE [LARGE SCALE GENOMIC DNA]</scope>
    <source>
        <strain evidence="3">H538.4</strain>
    </source>
</reference>
<evidence type="ECO:0000313" key="3">
    <source>
        <dbReference type="Proteomes" id="UP000054563"/>
    </source>
</evidence>
<dbReference type="EMBL" id="DS016982">
    <property type="protein sequence ID" value="KMU83067.1"/>
    <property type="molecule type" value="Genomic_DNA"/>
</dbReference>
<feature type="region of interest" description="Disordered" evidence="1">
    <location>
        <begin position="119"/>
        <end position="140"/>
    </location>
</feature>
<sequence length="173" mass="20331">MNSVGGTVGKEIEEEHFSGNEEIIEIIVGGYIVEIESRWYLEWDKTPWEVGIQRILRLESFFSGRKDQDDAEIQYLSVLQENAYFQQRWDSYRRRPKLRYMARYFAAKYTISHSVFESSSNPNASHAIKNTKTRDKDNINQNDPLIATSWAQVIMNFSTRSDRFLHCNPFCDT</sequence>
<gene>
    <name evidence="2" type="ORF">CIHG_00848</name>
</gene>
<evidence type="ECO:0000313" key="2">
    <source>
        <dbReference type="EMBL" id="KMU83067.1"/>
    </source>
</evidence>
<dbReference type="VEuPathDB" id="FungiDB:CIHG_00848"/>